<protein>
    <submittedName>
        <fullName evidence="1">Uncharacterized protein</fullName>
    </submittedName>
</protein>
<dbReference type="Proteomes" id="UP000821845">
    <property type="component" value="Chromosome 1"/>
</dbReference>
<dbReference type="EMBL" id="CM023481">
    <property type="protein sequence ID" value="KAH6946724.1"/>
    <property type="molecule type" value="Genomic_DNA"/>
</dbReference>
<evidence type="ECO:0000313" key="1">
    <source>
        <dbReference type="EMBL" id="KAH6946724.1"/>
    </source>
</evidence>
<evidence type="ECO:0000313" key="2">
    <source>
        <dbReference type="Proteomes" id="UP000821845"/>
    </source>
</evidence>
<reference evidence="1" key="1">
    <citation type="submission" date="2020-05" db="EMBL/GenBank/DDBJ databases">
        <title>Large-scale comparative analyses of tick genomes elucidate their genetic diversity and vector capacities.</title>
        <authorList>
            <person name="Jia N."/>
            <person name="Wang J."/>
            <person name="Shi W."/>
            <person name="Du L."/>
            <person name="Sun Y."/>
            <person name="Zhan W."/>
            <person name="Jiang J."/>
            <person name="Wang Q."/>
            <person name="Zhang B."/>
            <person name="Ji P."/>
            <person name="Sakyi L.B."/>
            <person name="Cui X."/>
            <person name="Yuan T."/>
            <person name="Jiang B."/>
            <person name="Yang W."/>
            <person name="Lam T.T.-Y."/>
            <person name="Chang Q."/>
            <person name="Ding S."/>
            <person name="Wang X."/>
            <person name="Zhu J."/>
            <person name="Ruan X."/>
            <person name="Zhao L."/>
            <person name="Wei J."/>
            <person name="Que T."/>
            <person name="Du C."/>
            <person name="Cheng J."/>
            <person name="Dai P."/>
            <person name="Han X."/>
            <person name="Huang E."/>
            <person name="Gao Y."/>
            <person name="Liu J."/>
            <person name="Shao H."/>
            <person name="Ye R."/>
            <person name="Li L."/>
            <person name="Wei W."/>
            <person name="Wang X."/>
            <person name="Wang C."/>
            <person name="Yang T."/>
            <person name="Huo Q."/>
            <person name="Li W."/>
            <person name="Guo W."/>
            <person name="Chen H."/>
            <person name="Zhou L."/>
            <person name="Ni X."/>
            <person name="Tian J."/>
            <person name="Zhou Y."/>
            <person name="Sheng Y."/>
            <person name="Liu T."/>
            <person name="Pan Y."/>
            <person name="Xia L."/>
            <person name="Li J."/>
            <person name="Zhao F."/>
            <person name="Cao W."/>
        </authorList>
    </citation>
    <scope>NUCLEOTIDE SEQUENCE</scope>
    <source>
        <strain evidence="1">Hyas-2018</strain>
    </source>
</reference>
<keyword evidence="2" id="KW-1185">Reference proteome</keyword>
<comment type="caution">
    <text evidence="1">The sequence shown here is derived from an EMBL/GenBank/DDBJ whole genome shotgun (WGS) entry which is preliminary data.</text>
</comment>
<gene>
    <name evidence="1" type="ORF">HPB50_014764</name>
</gene>
<accession>A0ACB7TKQ1</accession>
<proteinExistence type="predicted"/>
<organism evidence="1 2">
    <name type="scientific">Hyalomma asiaticum</name>
    <name type="common">Tick</name>
    <dbReference type="NCBI Taxonomy" id="266040"/>
    <lineage>
        <taxon>Eukaryota</taxon>
        <taxon>Metazoa</taxon>
        <taxon>Ecdysozoa</taxon>
        <taxon>Arthropoda</taxon>
        <taxon>Chelicerata</taxon>
        <taxon>Arachnida</taxon>
        <taxon>Acari</taxon>
        <taxon>Parasitiformes</taxon>
        <taxon>Ixodida</taxon>
        <taxon>Ixodoidea</taxon>
        <taxon>Ixodidae</taxon>
        <taxon>Hyalomminae</taxon>
        <taxon>Hyalomma</taxon>
    </lineage>
</organism>
<sequence length="800" mass="89867">MSVSRSSKSSHSSAISALLEPSETNVTATGPVNVAVSEHSEKTRRKFPGSSLSSKAHPVDSTTGCKSKPVAASTRNDVPRAKLPQQDTSLVYREDKRARFSIPSLKVHFPMAATSTRRRTWILKVATIPTLIAFAFVVGSTIILTYWLGSDNKAESNLYCESDDCHHHEALIGARLNRSMDPCADFSAFVCSAWMASDAYSHGSLSTQQDVVRTWSTRFDSLLNAGYAHVEASKKALGMLELCKNRPNETVPNSIQALRKFMDERNLSWPKKSNSNIEPLAVLLDLDINWAMPLWFHVRFLPKLSSRERVVVIGRAASITNQLRFHRKLVYSGAFFDYWRKHYELLAPPGALPAAEAESKRLETVQTFVLQELVEASRTVSVMEIQLKSIEINVTKISSSEWIDLLNNNLRVRPALTGEDQVIVTNDALLYAIDKITRTHKNGELLENIAWLFLQVVGPIADFTLLVPGQASAANAPGDRTEKASAEEAAFCTSQVEWTYRFLIISLYTHAKFPSDERKVLDARLRVVRESALDKVGRATRLDRLSKQRARMKLNETLMLLWPPEDLIRESSISIMYADFPKTDTTFARLWIRLRESSHKLSQNTMYADALHMPRNLALPLLDYDYILNTVRISVQALSAPVFYSQGTPAMFYGGLGFLYASQLVRGLDRHGLRINSSGHINGLWLSSAWRHAVNDVDKCLGGYLTHFPEIPALEISYDALERALGQTSDSHQRLRDGFTERQRFFITLCFLMCSRPGSVSMGDCNKAVMNFPPFAREFGCLVKSRMRPPKPCPFFGHRP</sequence>
<name>A0ACB7TKQ1_HYAAI</name>